<accession>I8TBV2</accession>
<evidence type="ECO:0000256" key="5">
    <source>
        <dbReference type="ARBA" id="ARBA00025472"/>
    </source>
</evidence>
<keyword evidence="8" id="KW-1185">Reference proteome</keyword>
<dbReference type="AlphaFoldDB" id="I8TBV2"/>
<dbReference type="PANTHER" id="PTHR33375:SF1">
    <property type="entry name" value="CHROMOSOME-PARTITIONING PROTEIN PARB-RELATED"/>
    <property type="match status" value="1"/>
</dbReference>
<comment type="caution">
    <text evidence="7">The sequence shown here is derived from an EMBL/GenBank/DDBJ whole genome shotgun (WGS) entry which is preliminary data.</text>
</comment>
<dbReference type="RefSeq" id="WP_007184459.1">
    <property type="nucleotide sequence ID" value="NZ_AKGD01000001.1"/>
</dbReference>
<dbReference type="InterPro" id="IPR003115">
    <property type="entry name" value="ParB_N"/>
</dbReference>
<evidence type="ECO:0000256" key="2">
    <source>
        <dbReference type="ARBA" id="ARBA00022372"/>
    </source>
</evidence>
<dbReference type="Pfam" id="PF17762">
    <property type="entry name" value="HTH_ParB"/>
    <property type="match status" value="1"/>
</dbReference>
<dbReference type="GO" id="GO:0005694">
    <property type="term" value="C:chromosome"/>
    <property type="evidence" value="ECO:0007669"/>
    <property type="project" value="TreeGrafter"/>
</dbReference>
<evidence type="ECO:0000259" key="6">
    <source>
        <dbReference type="SMART" id="SM00470"/>
    </source>
</evidence>
<dbReference type="SUPFAM" id="SSF109709">
    <property type="entry name" value="KorB DNA-binding domain-like"/>
    <property type="match status" value="1"/>
</dbReference>
<dbReference type="EMBL" id="AKGD01000001">
    <property type="protein sequence ID" value="EIT71370.1"/>
    <property type="molecule type" value="Genomic_DNA"/>
</dbReference>
<dbReference type="Pfam" id="PF23552">
    <property type="entry name" value="ParB_C"/>
    <property type="match status" value="1"/>
</dbReference>
<dbReference type="Gene3D" id="1.10.10.2830">
    <property type="match status" value="1"/>
</dbReference>
<dbReference type="FunFam" id="1.10.10.2830:FF:000001">
    <property type="entry name" value="Chromosome partitioning protein ParB"/>
    <property type="match status" value="1"/>
</dbReference>
<keyword evidence="3" id="KW-0159">Chromosome partition</keyword>
<organism evidence="7 8">
    <name type="scientific">Hydrocarboniphaga effusa AP103</name>
    <dbReference type="NCBI Taxonomy" id="1172194"/>
    <lineage>
        <taxon>Bacteria</taxon>
        <taxon>Pseudomonadati</taxon>
        <taxon>Pseudomonadota</taxon>
        <taxon>Gammaproteobacteria</taxon>
        <taxon>Nevskiales</taxon>
        <taxon>Nevskiaceae</taxon>
        <taxon>Hydrocarboniphaga</taxon>
    </lineage>
</organism>
<dbReference type="NCBIfam" id="TIGR00180">
    <property type="entry name" value="parB_part"/>
    <property type="match status" value="1"/>
</dbReference>
<evidence type="ECO:0000256" key="3">
    <source>
        <dbReference type="ARBA" id="ARBA00022829"/>
    </source>
</evidence>
<dbReference type="InterPro" id="IPR041468">
    <property type="entry name" value="HTH_ParB/Spo0J"/>
</dbReference>
<dbReference type="SUPFAM" id="SSF110849">
    <property type="entry name" value="ParB/Sulfiredoxin"/>
    <property type="match status" value="1"/>
</dbReference>
<dbReference type="Proteomes" id="UP000003704">
    <property type="component" value="Unassembled WGS sequence"/>
</dbReference>
<comment type="function">
    <text evidence="5">Involved in chromosome partition. Localize to both poles of the predivisional cell following completion of DNA replication. Binds to the DNA origin of replication.</text>
</comment>
<evidence type="ECO:0000313" key="7">
    <source>
        <dbReference type="EMBL" id="EIT71370.1"/>
    </source>
</evidence>
<name>I8TBV2_9GAMM</name>
<dbReference type="InterPro" id="IPR036086">
    <property type="entry name" value="ParB/Sulfiredoxin_sf"/>
</dbReference>
<dbReference type="InterPro" id="IPR004437">
    <property type="entry name" value="ParB/RepB/Spo0J"/>
</dbReference>
<comment type="similarity">
    <text evidence="1">Belongs to the ParB family.</text>
</comment>
<dbReference type="OrthoDB" id="9802051at2"/>
<dbReference type="InterPro" id="IPR057240">
    <property type="entry name" value="ParB_dimer_C"/>
</dbReference>
<sequence>MLGKPSPDPVRLIPVDLIRPGSQQARRRFDPDTLADLAESIRASGVVQPIVLRTRVWGFELLAGERRWRAAQQAGLHDIPAIVRDDLSESEAFVLGLVENLQRESLSPMETAAGIKRLGEIFTLTHEQLGRRIGKSREYVSNYLRLLNLAPEVGALVNEGHLHLGHAKVIAGLPMREHVATADEVIRLKLTVRQLERRVAQRRRAATGSKPGFRPAKSGDIALLERELSDQIGYPVSVSSDRGGEGELRIRFHSLEELDGLLERLGYRSR</sequence>
<evidence type="ECO:0000256" key="4">
    <source>
        <dbReference type="ARBA" id="ARBA00023125"/>
    </source>
</evidence>
<proteinExistence type="inferred from homology"/>
<dbReference type="InterPro" id="IPR050336">
    <property type="entry name" value="Chromosome_partition/occlusion"/>
</dbReference>
<reference evidence="7 8" key="1">
    <citation type="journal article" date="2012" name="J. Bacteriol.">
        <title>Genome Sequence of n-Alkane-Degrading Hydrocarboniphaga effusa Strain AP103T (ATCC BAA-332T).</title>
        <authorList>
            <person name="Chang H.K."/>
            <person name="Zylstra G.J."/>
            <person name="Chae J.C."/>
        </authorList>
    </citation>
    <scope>NUCLEOTIDE SEQUENCE [LARGE SCALE GENOMIC DNA]</scope>
    <source>
        <strain evidence="7 8">AP103</strain>
    </source>
</reference>
<gene>
    <name evidence="7" type="ORF">WQQ_15070</name>
</gene>
<evidence type="ECO:0000313" key="8">
    <source>
        <dbReference type="Proteomes" id="UP000003704"/>
    </source>
</evidence>
<dbReference type="SMART" id="SM00470">
    <property type="entry name" value="ParB"/>
    <property type="match status" value="1"/>
</dbReference>
<dbReference type="GO" id="GO:0007059">
    <property type="term" value="P:chromosome segregation"/>
    <property type="evidence" value="ECO:0007669"/>
    <property type="project" value="UniProtKB-KW"/>
</dbReference>
<keyword evidence="4" id="KW-0238">DNA-binding</keyword>
<feature type="domain" description="ParB-like N-terminal" evidence="6">
    <location>
        <begin position="11"/>
        <end position="101"/>
    </location>
</feature>
<dbReference type="CDD" id="cd16393">
    <property type="entry name" value="SPO0J_N"/>
    <property type="match status" value="1"/>
</dbReference>
<dbReference type="Gene3D" id="3.90.1530.30">
    <property type="match status" value="1"/>
</dbReference>
<dbReference type="PANTHER" id="PTHR33375">
    <property type="entry name" value="CHROMOSOME-PARTITIONING PROTEIN PARB-RELATED"/>
    <property type="match status" value="1"/>
</dbReference>
<protein>
    <recommendedName>
        <fullName evidence="2">Probable chromosome-partitioning protein ParB</fullName>
    </recommendedName>
</protein>
<dbReference type="STRING" id="1172194.WQQ_15070"/>
<dbReference type="GO" id="GO:0003677">
    <property type="term" value="F:DNA binding"/>
    <property type="evidence" value="ECO:0007669"/>
    <property type="project" value="UniProtKB-KW"/>
</dbReference>
<evidence type="ECO:0000256" key="1">
    <source>
        <dbReference type="ARBA" id="ARBA00006295"/>
    </source>
</evidence>
<dbReference type="Pfam" id="PF02195">
    <property type="entry name" value="ParB_N"/>
    <property type="match status" value="1"/>
</dbReference>
<dbReference type="FunFam" id="3.90.1530.30:FF:000001">
    <property type="entry name" value="Chromosome partitioning protein ParB"/>
    <property type="match status" value="1"/>
</dbReference>